<dbReference type="PANTHER" id="PTHR47019:SF1">
    <property type="entry name" value="LIPID II FLIPPASE MURJ"/>
    <property type="match status" value="1"/>
</dbReference>
<dbReference type="PRINTS" id="PR01806">
    <property type="entry name" value="VIRFACTRMVIN"/>
</dbReference>
<accession>A0A7D4AS52</accession>
<dbReference type="GO" id="GO:0015648">
    <property type="term" value="F:lipid-linked peptidoglycan transporter activity"/>
    <property type="evidence" value="ECO:0007669"/>
    <property type="project" value="UniProtKB-UniRule"/>
</dbReference>
<protein>
    <recommendedName>
        <fullName evidence="8">Probable lipid II flippase MurJ</fullName>
    </recommendedName>
</protein>
<feature type="transmembrane region" description="Helical" evidence="8">
    <location>
        <begin position="259"/>
        <end position="280"/>
    </location>
</feature>
<feature type="transmembrane region" description="Helical" evidence="8">
    <location>
        <begin position="38"/>
        <end position="61"/>
    </location>
</feature>
<dbReference type="Pfam" id="PF03023">
    <property type="entry name" value="MurJ"/>
    <property type="match status" value="1"/>
</dbReference>
<feature type="transmembrane region" description="Helical" evidence="8">
    <location>
        <begin position="112"/>
        <end position="134"/>
    </location>
</feature>
<organism evidence="9 10">
    <name type="scientific">Actinomadura verrucosospora</name>
    <dbReference type="NCBI Taxonomy" id="46165"/>
    <lineage>
        <taxon>Bacteria</taxon>
        <taxon>Bacillati</taxon>
        <taxon>Actinomycetota</taxon>
        <taxon>Actinomycetes</taxon>
        <taxon>Streptosporangiales</taxon>
        <taxon>Thermomonosporaceae</taxon>
        <taxon>Actinomadura</taxon>
    </lineage>
</organism>
<name>A0A7D4AS52_ACTVE</name>
<dbReference type="UniPathway" id="UPA00219"/>
<feature type="transmembrane region" description="Helical" evidence="8">
    <location>
        <begin position="519"/>
        <end position="540"/>
    </location>
</feature>
<dbReference type="RefSeq" id="WP_173097663.1">
    <property type="nucleotide sequence ID" value="NZ_CP053892.1"/>
</dbReference>
<proteinExistence type="inferred from homology"/>
<dbReference type="GO" id="GO:0034204">
    <property type="term" value="P:lipid translocation"/>
    <property type="evidence" value="ECO:0007669"/>
    <property type="project" value="TreeGrafter"/>
</dbReference>
<dbReference type="GO" id="GO:0005886">
    <property type="term" value="C:plasma membrane"/>
    <property type="evidence" value="ECO:0007669"/>
    <property type="project" value="UniProtKB-SubCell"/>
</dbReference>
<dbReference type="InterPro" id="IPR004268">
    <property type="entry name" value="MurJ"/>
</dbReference>
<gene>
    <name evidence="8" type="primary">murJ</name>
    <name evidence="9" type="ORF">ACTIVE_5392</name>
</gene>
<evidence type="ECO:0000256" key="3">
    <source>
        <dbReference type="ARBA" id="ARBA00022692"/>
    </source>
</evidence>
<feature type="transmembrane region" description="Helical" evidence="8">
    <location>
        <begin position="146"/>
        <end position="173"/>
    </location>
</feature>
<comment type="function">
    <text evidence="8">Involved in peptidoglycan biosynthesis. Transports lipid-linked peptidoglycan precursors from the inner to the outer leaflet of the cytoplasmic membrane.</text>
</comment>
<feature type="transmembrane region" description="Helical" evidence="8">
    <location>
        <begin position="216"/>
        <end position="238"/>
    </location>
</feature>
<dbReference type="NCBIfam" id="TIGR01695">
    <property type="entry name" value="murJ_mviN"/>
    <property type="match status" value="1"/>
</dbReference>
<dbReference type="GO" id="GO:0071555">
    <property type="term" value="P:cell wall organization"/>
    <property type="evidence" value="ECO:0007669"/>
    <property type="project" value="UniProtKB-KW"/>
</dbReference>
<feature type="transmembrane region" description="Helical" evidence="8">
    <location>
        <begin position="449"/>
        <end position="473"/>
    </location>
</feature>
<dbReference type="GO" id="GO:0008360">
    <property type="term" value="P:regulation of cell shape"/>
    <property type="evidence" value="ECO:0007669"/>
    <property type="project" value="UniProtKB-KW"/>
</dbReference>
<dbReference type="AlphaFoldDB" id="A0A7D4AS52"/>
<keyword evidence="10" id="KW-1185">Reference proteome</keyword>
<keyword evidence="8" id="KW-0813">Transport</keyword>
<feature type="transmembrane region" description="Helical" evidence="8">
    <location>
        <begin position="73"/>
        <end position="92"/>
    </location>
</feature>
<dbReference type="PANTHER" id="PTHR47019">
    <property type="entry name" value="LIPID II FLIPPASE MURJ"/>
    <property type="match status" value="1"/>
</dbReference>
<feature type="transmembrane region" description="Helical" evidence="8">
    <location>
        <begin position="185"/>
        <end position="204"/>
    </location>
</feature>
<keyword evidence="8" id="KW-0961">Cell wall biogenesis/degradation</keyword>
<feature type="transmembrane region" description="Helical" evidence="8">
    <location>
        <begin position="485"/>
        <end position="507"/>
    </location>
</feature>
<evidence type="ECO:0000313" key="10">
    <source>
        <dbReference type="Proteomes" id="UP000501240"/>
    </source>
</evidence>
<keyword evidence="5 8" id="KW-0573">Peptidoglycan synthesis</keyword>
<comment type="similarity">
    <text evidence="8">Belongs to the MurJ/MviN family.</text>
</comment>
<keyword evidence="7 8" id="KW-0472">Membrane</keyword>
<keyword evidence="6 8" id="KW-1133">Transmembrane helix</keyword>
<feature type="transmembrane region" description="Helical" evidence="8">
    <location>
        <begin position="389"/>
        <end position="411"/>
    </location>
</feature>
<feature type="transmembrane region" description="Helical" evidence="8">
    <location>
        <begin position="423"/>
        <end position="443"/>
    </location>
</feature>
<dbReference type="GO" id="GO:0009252">
    <property type="term" value="P:peptidoglycan biosynthetic process"/>
    <property type="evidence" value="ECO:0007669"/>
    <property type="project" value="UniProtKB-UniRule"/>
</dbReference>
<evidence type="ECO:0000256" key="6">
    <source>
        <dbReference type="ARBA" id="ARBA00022989"/>
    </source>
</evidence>
<comment type="pathway">
    <text evidence="8">Cell wall biogenesis; peptidoglycan biosynthesis.</text>
</comment>
<dbReference type="EMBL" id="CP053892">
    <property type="protein sequence ID" value="QKG23749.1"/>
    <property type="molecule type" value="Genomic_DNA"/>
</dbReference>
<evidence type="ECO:0000256" key="5">
    <source>
        <dbReference type="ARBA" id="ARBA00022984"/>
    </source>
</evidence>
<evidence type="ECO:0000256" key="1">
    <source>
        <dbReference type="ARBA" id="ARBA00004651"/>
    </source>
</evidence>
<evidence type="ECO:0000256" key="8">
    <source>
        <dbReference type="HAMAP-Rule" id="MF_02078"/>
    </source>
</evidence>
<evidence type="ECO:0000256" key="2">
    <source>
        <dbReference type="ARBA" id="ARBA00022475"/>
    </source>
</evidence>
<sequence length="565" mass="59633">MGETVVDVPPPADGGADGGKAAAGGVLRSGAIMAVGTLVSRVTGFLRTAVIVAALGTGLLANAYNTANTIPNQIYDLLLGGILTSVIVPLLVRAKERDRAYGEQYEQRVFTLAVIGLGLLTVVAVLAAPLFINALAGSYTGDQRHIAILFAEFFLPQIFFYGVGAFAGAILNTRGSFAAPMWAPILNNVVVIAIGGVFLALASGKPTPATITDTEFMVLAVGTTGGIVLQTVALWPSLRRVGFRWRPRVDFKRGEISQVGRMAGWTLLYVVATQIGLAVVTRLANNAGDLGHKQHLGDGYGYTPYFNAYQLFQLPYAIVGVSVITALLPRMSRFAAEGKIADVRSAFSSGLRLSSVIIMPAAALMLVLGPEITTVLFAHGNTRPEDALVIARVMQMFAIALVPFSTYQLMLRVFYAFGDTRTPALVGAVSVTSNIIMAFAAYNLLGVKWIVVGIAGGYAVTNIVGTFVCWLVLRRKLGGIDGRRIVGGHLKLLVAIWPLIGFAYAVHAVADAAVGTDSMLPALGTLVVGAAGGGLLYLLFAKLLRVDEVQATIATFARRLPGGRR</sequence>
<evidence type="ECO:0000313" key="9">
    <source>
        <dbReference type="EMBL" id="QKG23749.1"/>
    </source>
</evidence>
<keyword evidence="2 8" id="KW-1003">Cell membrane</keyword>
<dbReference type="InterPro" id="IPR051050">
    <property type="entry name" value="Lipid_II_flippase_MurJ/MviN"/>
</dbReference>
<evidence type="ECO:0000256" key="4">
    <source>
        <dbReference type="ARBA" id="ARBA00022960"/>
    </source>
</evidence>
<keyword evidence="4 8" id="KW-0133">Cell shape</keyword>
<dbReference type="Proteomes" id="UP000501240">
    <property type="component" value="Chromosome"/>
</dbReference>
<feature type="transmembrane region" description="Helical" evidence="8">
    <location>
        <begin position="308"/>
        <end position="328"/>
    </location>
</feature>
<feature type="transmembrane region" description="Helical" evidence="8">
    <location>
        <begin position="349"/>
        <end position="369"/>
    </location>
</feature>
<reference evidence="9 10" key="1">
    <citation type="submission" date="2020-05" db="EMBL/GenBank/DDBJ databases">
        <title>Actinomadura verrucosospora NRRL-B18236 (PFL_A860) Genome sequencing and assembly.</title>
        <authorList>
            <person name="Samborskyy M."/>
        </authorList>
    </citation>
    <scope>NUCLEOTIDE SEQUENCE [LARGE SCALE GENOMIC DNA]</scope>
    <source>
        <strain evidence="9 10">NRRL:B18236</strain>
    </source>
</reference>
<keyword evidence="3 8" id="KW-0812">Transmembrane</keyword>
<dbReference type="CDD" id="cd13123">
    <property type="entry name" value="MATE_MurJ_like"/>
    <property type="match status" value="1"/>
</dbReference>
<evidence type="ECO:0000256" key="7">
    <source>
        <dbReference type="ARBA" id="ARBA00023136"/>
    </source>
</evidence>
<comment type="subcellular location">
    <subcellularLocation>
        <location evidence="1 8">Cell membrane</location>
        <topology evidence="1 8">Multi-pass membrane protein</topology>
    </subcellularLocation>
</comment>
<dbReference type="HAMAP" id="MF_02078">
    <property type="entry name" value="MurJ_MviN"/>
    <property type="match status" value="1"/>
</dbReference>